<comment type="caution">
    <text evidence="1">The sequence shown here is derived from an EMBL/GenBank/DDBJ whole genome shotgun (WGS) entry which is preliminary data.</text>
</comment>
<accession>A0ABR0B7Y5</accession>
<name>A0ABR0B7Y5_9CRUS</name>
<gene>
    <name evidence="1" type="ORF">OUZ56_029843</name>
</gene>
<proteinExistence type="predicted"/>
<dbReference type="Proteomes" id="UP001234178">
    <property type="component" value="Unassembled WGS sequence"/>
</dbReference>
<dbReference type="EMBL" id="JAOYFB010000040">
    <property type="protein sequence ID" value="KAK4037815.1"/>
    <property type="molecule type" value="Genomic_DNA"/>
</dbReference>
<sequence length="75" mass="8902">MRTRTADRRNCGLSPADWPEIFYSSPQFLRAAVRSPRFIRGYSIPYRHVCKAENRPNPVYSIFFESLMHKVKLRI</sequence>
<evidence type="ECO:0000313" key="1">
    <source>
        <dbReference type="EMBL" id="KAK4037815.1"/>
    </source>
</evidence>
<protein>
    <submittedName>
        <fullName evidence="1">Uncharacterized protein</fullName>
    </submittedName>
</protein>
<reference evidence="1 2" key="1">
    <citation type="journal article" date="2023" name="Nucleic Acids Res.">
        <title>The hologenome of Daphnia magna reveals possible DNA methylation and microbiome-mediated evolution of the host genome.</title>
        <authorList>
            <person name="Chaturvedi A."/>
            <person name="Li X."/>
            <person name="Dhandapani V."/>
            <person name="Marshall H."/>
            <person name="Kissane S."/>
            <person name="Cuenca-Cambronero M."/>
            <person name="Asole G."/>
            <person name="Calvet F."/>
            <person name="Ruiz-Romero M."/>
            <person name="Marangio P."/>
            <person name="Guigo R."/>
            <person name="Rago D."/>
            <person name="Mirbahai L."/>
            <person name="Eastwood N."/>
            <person name="Colbourne J.K."/>
            <person name="Zhou J."/>
            <person name="Mallon E."/>
            <person name="Orsini L."/>
        </authorList>
    </citation>
    <scope>NUCLEOTIDE SEQUENCE [LARGE SCALE GENOMIC DNA]</scope>
    <source>
        <strain evidence="1">LRV0_1</strain>
    </source>
</reference>
<organism evidence="1 2">
    <name type="scientific">Daphnia magna</name>
    <dbReference type="NCBI Taxonomy" id="35525"/>
    <lineage>
        <taxon>Eukaryota</taxon>
        <taxon>Metazoa</taxon>
        <taxon>Ecdysozoa</taxon>
        <taxon>Arthropoda</taxon>
        <taxon>Crustacea</taxon>
        <taxon>Branchiopoda</taxon>
        <taxon>Diplostraca</taxon>
        <taxon>Cladocera</taxon>
        <taxon>Anomopoda</taxon>
        <taxon>Daphniidae</taxon>
        <taxon>Daphnia</taxon>
    </lineage>
</organism>
<keyword evidence="2" id="KW-1185">Reference proteome</keyword>
<evidence type="ECO:0000313" key="2">
    <source>
        <dbReference type="Proteomes" id="UP001234178"/>
    </source>
</evidence>